<dbReference type="RefSeq" id="WP_177232519.1">
    <property type="nucleotide sequence ID" value="NZ_FOYT01000001.1"/>
</dbReference>
<evidence type="ECO:0000313" key="2">
    <source>
        <dbReference type="EMBL" id="SFR38190.1"/>
    </source>
</evidence>
<keyword evidence="3" id="KW-1185">Reference proteome</keyword>
<reference evidence="3" key="1">
    <citation type="submission" date="2016-10" db="EMBL/GenBank/DDBJ databases">
        <authorList>
            <person name="Varghese N."/>
            <person name="Submissions S."/>
        </authorList>
    </citation>
    <scope>NUCLEOTIDE SEQUENCE [LARGE SCALE GENOMIC DNA]</scope>
    <source>
        <strain evidence="3">CGMCC 1.7736</strain>
    </source>
</reference>
<dbReference type="EMBL" id="FOYT01000001">
    <property type="protein sequence ID" value="SFR38190.1"/>
    <property type="molecule type" value="Genomic_DNA"/>
</dbReference>
<dbReference type="AlphaFoldDB" id="A0A1I6G7S6"/>
<dbReference type="Pfam" id="PF25949">
    <property type="entry name" value="DUF7987"/>
    <property type="match status" value="1"/>
</dbReference>
<gene>
    <name evidence="2" type="ORF">SAMN04487947_0693</name>
</gene>
<sequence>MVSRDTKLTAAFVVLATALWLVAQQFTTDSWVLWAVLVGVGVVVPTVLNEVSD</sequence>
<evidence type="ECO:0000256" key="1">
    <source>
        <dbReference type="SAM" id="Phobius"/>
    </source>
</evidence>
<organism evidence="2 3">
    <name type="scientific">Halogeometricum rufum</name>
    <dbReference type="NCBI Taxonomy" id="553469"/>
    <lineage>
        <taxon>Archaea</taxon>
        <taxon>Methanobacteriati</taxon>
        <taxon>Methanobacteriota</taxon>
        <taxon>Stenosarchaea group</taxon>
        <taxon>Halobacteria</taxon>
        <taxon>Halobacteriales</taxon>
        <taxon>Haloferacaceae</taxon>
        <taxon>Halogeometricum</taxon>
    </lineage>
</organism>
<protein>
    <submittedName>
        <fullName evidence="2">Uncharacterized protein</fullName>
    </submittedName>
</protein>
<accession>A0A1I6G7S6</accession>
<keyword evidence="1" id="KW-0472">Membrane</keyword>
<evidence type="ECO:0000313" key="3">
    <source>
        <dbReference type="Proteomes" id="UP000198531"/>
    </source>
</evidence>
<proteinExistence type="predicted"/>
<dbReference type="Proteomes" id="UP000198531">
    <property type="component" value="Unassembled WGS sequence"/>
</dbReference>
<dbReference type="InterPro" id="IPR058293">
    <property type="entry name" value="DUF7987"/>
</dbReference>
<name>A0A1I6G7S6_9EURY</name>
<feature type="transmembrane region" description="Helical" evidence="1">
    <location>
        <begin position="33"/>
        <end position="51"/>
    </location>
</feature>
<keyword evidence="1" id="KW-1133">Transmembrane helix</keyword>
<keyword evidence="1" id="KW-0812">Transmembrane</keyword>